<name>K1RMS9_9ZZZZ</name>
<proteinExistence type="predicted"/>
<gene>
    <name evidence="2" type="ORF">OBE_17265</name>
</gene>
<reference evidence="2" key="1">
    <citation type="journal article" date="2013" name="Environ. Microbiol.">
        <title>Microbiota from the distal guts of lean and obese adolescents exhibit partial functional redundancy besides clear differences in community structure.</title>
        <authorList>
            <person name="Ferrer M."/>
            <person name="Ruiz A."/>
            <person name="Lanza F."/>
            <person name="Haange S.B."/>
            <person name="Oberbach A."/>
            <person name="Till H."/>
            <person name="Bargiela R."/>
            <person name="Campoy C."/>
            <person name="Segura M.T."/>
            <person name="Richter M."/>
            <person name="von Bergen M."/>
            <person name="Seifert J."/>
            <person name="Suarez A."/>
        </authorList>
    </citation>
    <scope>NUCLEOTIDE SEQUENCE</scope>
</reference>
<feature type="domain" description="Alpha-L-rhamnosidase six-hairpin glycosidase" evidence="1">
    <location>
        <begin position="1"/>
        <end position="42"/>
    </location>
</feature>
<protein>
    <submittedName>
        <fullName evidence="2">Protein containing Bacterial alpha-L-rhamnosidase domain protein</fullName>
    </submittedName>
</protein>
<dbReference type="InterPro" id="IPR035396">
    <property type="entry name" value="Bac_rhamnosid6H"/>
</dbReference>
<dbReference type="Pfam" id="PF17389">
    <property type="entry name" value="Bac_rhamnosid6H"/>
    <property type="match status" value="1"/>
</dbReference>
<sequence>HLNTGFLSTPFLCDVLAKYGYADTAYKLLLQPDAPGWLYEVGRAPRPFGKPGRALTKTASRTNP</sequence>
<evidence type="ECO:0000259" key="1">
    <source>
        <dbReference type="Pfam" id="PF17389"/>
    </source>
</evidence>
<accession>K1RMS9</accession>
<dbReference type="AlphaFoldDB" id="K1RMS9"/>
<dbReference type="InterPro" id="IPR012341">
    <property type="entry name" value="6hp_glycosidase-like_sf"/>
</dbReference>
<dbReference type="EMBL" id="AJWZ01011537">
    <property type="protein sequence ID" value="EKC44834.1"/>
    <property type="molecule type" value="Genomic_DNA"/>
</dbReference>
<dbReference type="GO" id="GO:0005975">
    <property type="term" value="P:carbohydrate metabolic process"/>
    <property type="evidence" value="ECO:0007669"/>
    <property type="project" value="InterPro"/>
</dbReference>
<organism evidence="2">
    <name type="scientific">human gut metagenome</name>
    <dbReference type="NCBI Taxonomy" id="408170"/>
    <lineage>
        <taxon>unclassified sequences</taxon>
        <taxon>metagenomes</taxon>
        <taxon>organismal metagenomes</taxon>
    </lineage>
</organism>
<dbReference type="Gene3D" id="1.50.10.10">
    <property type="match status" value="1"/>
</dbReference>
<comment type="caution">
    <text evidence="2">The sequence shown here is derived from an EMBL/GenBank/DDBJ whole genome shotgun (WGS) entry which is preliminary data.</text>
</comment>
<evidence type="ECO:0000313" key="2">
    <source>
        <dbReference type="EMBL" id="EKC44834.1"/>
    </source>
</evidence>
<feature type="non-terminal residue" evidence="2">
    <location>
        <position position="1"/>
    </location>
</feature>